<name>A0A9N9PP99_9HELO</name>
<dbReference type="EMBL" id="CAJVRL010000037">
    <property type="protein sequence ID" value="CAG8950438.1"/>
    <property type="molecule type" value="Genomic_DNA"/>
</dbReference>
<keyword evidence="3" id="KW-0732">Signal</keyword>
<feature type="compositionally biased region" description="Low complexity" evidence="1">
    <location>
        <begin position="126"/>
        <end position="150"/>
    </location>
</feature>
<evidence type="ECO:0000256" key="1">
    <source>
        <dbReference type="SAM" id="MobiDB-lite"/>
    </source>
</evidence>
<organism evidence="4 5">
    <name type="scientific">Hymenoscyphus fraxineus</name>
    <dbReference type="NCBI Taxonomy" id="746836"/>
    <lineage>
        <taxon>Eukaryota</taxon>
        <taxon>Fungi</taxon>
        <taxon>Dikarya</taxon>
        <taxon>Ascomycota</taxon>
        <taxon>Pezizomycotina</taxon>
        <taxon>Leotiomycetes</taxon>
        <taxon>Helotiales</taxon>
        <taxon>Helotiaceae</taxon>
        <taxon>Hymenoscyphus</taxon>
    </lineage>
</organism>
<evidence type="ECO:0000313" key="4">
    <source>
        <dbReference type="EMBL" id="CAG8950438.1"/>
    </source>
</evidence>
<evidence type="ECO:0000313" key="5">
    <source>
        <dbReference type="Proteomes" id="UP000696280"/>
    </source>
</evidence>
<evidence type="ECO:0000256" key="3">
    <source>
        <dbReference type="SAM" id="SignalP"/>
    </source>
</evidence>
<dbReference type="AlphaFoldDB" id="A0A9N9PP99"/>
<sequence length="263" mass="27133">MLSLPTTLATLVLLLTNLTLTNAQQAADGAIVPFTSQLPVCASRCGPLYDVQGGCTDPANANTCFCADARLVSFNTGGTAAVSSVCGPTSCTTPEDLERVRTWYSGYCANRQATPPAAPGAPPPGATAGTGSTTAGSDVTNGLGSRPSSGSGEGRTWLEGHWKWVIMLVILVVAIVGGWVGACIWRRAYLRKREREFELRPPVIPFAPSQEHNIPGLQGTPSGLQAVYGPGVGMGAGGHLKELRSASTVVDTPSLQPSVGRGG</sequence>
<comment type="caution">
    <text evidence="4">The sequence shown here is derived from an EMBL/GenBank/DDBJ whole genome shotgun (WGS) entry which is preliminary data.</text>
</comment>
<protein>
    <recommendedName>
        <fullName evidence="6">Integral membrane protein</fullName>
    </recommendedName>
</protein>
<keyword evidence="2" id="KW-0812">Transmembrane</keyword>
<feature type="region of interest" description="Disordered" evidence="1">
    <location>
        <begin position="114"/>
        <end position="154"/>
    </location>
</feature>
<gene>
    <name evidence="4" type="ORF">HYFRA_00006934</name>
</gene>
<proteinExistence type="predicted"/>
<evidence type="ECO:0008006" key="6">
    <source>
        <dbReference type="Google" id="ProtNLM"/>
    </source>
</evidence>
<feature type="transmembrane region" description="Helical" evidence="2">
    <location>
        <begin position="164"/>
        <end position="185"/>
    </location>
</feature>
<dbReference type="Proteomes" id="UP000696280">
    <property type="component" value="Unassembled WGS sequence"/>
</dbReference>
<accession>A0A9N9PP99</accession>
<keyword evidence="5" id="KW-1185">Reference proteome</keyword>
<reference evidence="4" key="1">
    <citation type="submission" date="2021-07" db="EMBL/GenBank/DDBJ databases">
        <authorList>
            <person name="Durling M."/>
        </authorList>
    </citation>
    <scope>NUCLEOTIDE SEQUENCE</scope>
</reference>
<feature type="signal peptide" evidence="3">
    <location>
        <begin position="1"/>
        <end position="23"/>
    </location>
</feature>
<evidence type="ECO:0000256" key="2">
    <source>
        <dbReference type="SAM" id="Phobius"/>
    </source>
</evidence>
<dbReference type="OrthoDB" id="5426355at2759"/>
<feature type="compositionally biased region" description="Pro residues" evidence="1">
    <location>
        <begin position="116"/>
        <end position="125"/>
    </location>
</feature>
<keyword evidence="2" id="KW-0472">Membrane</keyword>
<feature type="chain" id="PRO_5040275031" description="Integral membrane protein" evidence="3">
    <location>
        <begin position="24"/>
        <end position="263"/>
    </location>
</feature>
<keyword evidence="2" id="KW-1133">Transmembrane helix</keyword>